<evidence type="ECO:0000313" key="3">
    <source>
        <dbReference type="EMBL" id="MBF6299579.1"/>
    </source>
</evidence>
<feature type="region of interest" description="Disordered" evidence="2">
    <location>
        <begin position="41"/>
        <end position="70"/>
    </location>
</feature>
<sequence>MASNFDIAALATTARQNGFAVATARPFQIELLRTPPNWRKVPTRKGDSAVTTLRPTSAQAAKPRSLSATTGLGAQPLHTDGAHFRVPPDIVLLYAEQSTTTPTMLLHNPLQGSPVYDGTAGVFLVNGGDDRFLATAYDYGHGLRFDPGCMTPQDQRAREITQVIAAAEARAEAHIWSEPNTVLVIDNTRVLHGRAAVVTGDEDRALVRIAFNTKGAS</sequence>
<dbReference type="GO" id="GO:0051213">
    <property type="term" value="F:dioxygenase activity"/>
    <property type="evidence" value="ECO:0007669"/>
    <property type="project" value="UniProtKB-KW"/>
</dbReference>
<evidence type="ECO:0000256" key="1">
    <source>
        <dbReference type="ARBA" id="ARBA00023002"/>
    </source>
</evidence>
<dbReference type="SUPFAM" id="SSF51197">
    <property type="entry name" value="Clavaminate synthase-like"/>
    <property type="match status" value="1"/>
</dbReference>
<evidence type="ECO:0000313" key="4">
    <source>
        <dbReference type="Proteomes" id="UP000702209"/>
    </source>
</evidence>
<name>A0ABS0CXM3_9NOCA</name>
<keyword evidence="1" id="KW-0560">Oxidoreductase</keyword>
<comment type="caution">
    <text evidence="3">The sequence shown here is derived from an EMBL/GenBank/DDBJ whole genome shotgun (WGS) entry which is preliminary data.</text>
</comment>
<proteinExistence type="predicted"/>
<dbReference type="Proteomes" id="UP000702209">
    <property type="component" value="Unassembled WGS sequence"/>
</dbReference>
<organism evidence="3 4">
    <name type="scientific">Nocardia amamiensis</name>
    <dbReference type="NCBI Taxonomy" id="404578"/>
    <lineage>
        <taxon>Bacteria</taxon>
        <taxon>Bacillati</taxon>
        <taxon>Actinomycetota</taxon>
        <taxon>Actinomycetes</taxon>
        <taxon>Mycobacteriales</taxon>
        <taxon>Nocardiaceae</taxon>
        <taxon>Nocardia</taxon>
    </lineage>
</organism>
<dbReference type="EMBL" id="JADLQX010000013">
    <property type="protein sequence ID" value="MBF6299579.1"/>
    <property type="molecule type" value="Genomic_DNA"/>
</dbReference>
<dbReference type="Gene3D" id="3.60.130.10">
    <property type="entry name" value="Clavaminate synthase-like"/>
    <property type="match status" value="2"/>
</dbReference>
<keyword evidence="3" id="KW-0223">Dioxygenase</keyword>
<accession>A0ABS0CXM3</accession>
<reference evidence="3 4" key="1">
    <citation type="submission" date="2020-10" db="EMBL/GenBank/DDBJ databases">
        <title>Identification of Nocardia species via Next-generation sequencing and recognition of intraspecies genetic diversity.</title>
        <authorList>
            <person name="Li P."/>
            <person name="Li P."/>
            <person name="Lu B."/>
        </authorList>
    </citation>
    <scope>NUCLEOTIDE SEQUENCE [LARGE SCALE GENOMIC DNA]</scope>
    <source>
        <strain evidence="3 4">BJ06-0157</strain>
    </source>
</reference>
<dbReference type="RefSeq" id="WP_195130844.1">
    <property type="nucleotide sequence ID" value="NZ_JADLQX010000013.1"/>
</dbReference>
<keyword evidence="4" id="KW-1185">Reference proteome</keyword>
<gene>
    <name evidence="3" type="ORF">IU459_18825</name>
</gene>
<protein>
    <submittedName>
        <fullName evidence="3">TauD/TfdA family dioxygenase</fullName>
    </submittedName>
</protein>
<feature type="compositionally biased region" description="Polar residues" evidence="2">
    <location>
        <begin position="49"/>
        <end position="59"/>
    </location>
</feature>
<evidence type="ECO:0000256" key="2">
    <source>
        <dbReference type="SAM" id="MobiDB-lite"/>
    </source>
</evidence>
<dbReference type="InterPro" id="IPR042098">
    <property type="entry name" value="TauD-like_sf"/>
</dbReference>